<gene>
    <name evidence="3" type="ORF">CPELLU_LOCUS10879</name>
</gene>
<evidence type="ECO:0000256" key="1">
    <source>
        <dbReference type="ARBA" id="ARBA00022729"/>
    </source>
</evidence>
<feature type="chain" id="PRO_5040252562" evidence="2">
    <location>
        <begin position="20"/>
        <end position="141"/>
    </location>
</feature>
<organism evidence="3 4">
    <name type="scientific">Cetraspora pellucida</name>
    <dbReference type="NCBI Taxonomy" id="1433469"/>
    <lineage>
        <taxon>Eukaryota</taxon>
        <taxon>Fungi</taxon>
        <taxon>Fungi incertae sedis</taxon>
        <taxon>Mucoromycota</taxon>
        <taxon>Glomeromycotina</taxon>
        <taxon>Glomeromycetes</taxon>
        <taxon>Diversisporales</taxon>
        <taxon>Gigasporaceae</taxon>
        <taxon>Cetraspora</taxon>
    </lineage>
</organism>
<dbReference type="EMBL" id="CAJVQA010009233">
    <property type="protein sequence ID" value="CAG8682586.1"/>
    <property type="molecule type" value="Genomic_DNA"/>
</dbReference>
<sequence length="141" mass="15810">MHKSFGFVIFLLFINFATSFPYSIFRRDSLSGFTKCNGTFPIEITSFSFSPNPVIIGQNVTFTFSFVSTETIQQGVTLNDTAYYQQQPGNYTIVSSGYLTPTPNDPKNITIEYDLKFEVANPGNPATILTCMEGKYPIHFP</sequence>
<dbReference type="OrthoDB" id="2307392at2759"/>
<comment type="caution">
    <text evidence="3">The sequence shown here is derived from an EMBL/GenBank/DDBJ whole genome shotgun (WGS) entry which is preliminary data.</text>
</comment>
<accession>A0A9N9EM44</accession>
<evidence type="ECO:0000256" key="2">
    <source>
        <dbReference type="SAM" id="SignalP"/>
    </source>
</evidence>
<proteinExistence type="predicted"/>
<dbReference type="Gene3D" id="2.70.220.10">
    <property type="entry name" value="Ganglioside GM2 activator"/>
    <property type="match status" value="1"/>
</dbReference>
<keyword evidence="1 2" id="KW-0732">Signal</keyword>
<evidence type="ECO:0000313" key="3">
    <source>
        <dbReference type="EMBL" id="CAG8682586.1"/>
    </source>
</evidence>
<dbReference type="AlphaFoldDB" id="A0A9N9EM44"/>
<dbReference type="Proteomes" id="UP000789759">
    <property type="component" value="Unassembled WGS sequence"/>
</dbReference>
<name>A0A9N9EM44_9GLOM</name>
<evidence type="ECO:0000313" key="4">
    <source>
        <dbReference type="Proteomes" id="UP000789759"/>
    </source>
</evidence>
<protein>
    <submittedName>
        <fullName evidence="3">5822_t:CDS:1</fullName>
    </submittedName>
</protein>
<reference evidence="3" key="1">
    <citation type="submission" date="2021-06" db="EMBL/GenBank/DDBJ databases">
        <authorList>
            <person name="Kallberg Y."/>
            <person name="Tangrot J."/>
            <person name="Rosling A."/>
        </authorList>
    </citation>
    <scope>NUCLEOTIDE SEQUENCE</scope>
    <source>
        <strain evidence="3">FL966</strain>
    </source>
</reference>
<feature type="signal peptide" evidence="2">
    <location>
        <begin position="1"/>
        <end position="19"/>
    </location>
</feature>
<dbReference type="InterPro" id="IPR036846">
    <property type="entry name" value="GM2-AP_sf"/>
</dbReference>
<keyword evidence="4" id="KW-1185">Reference proteome</keyword>